<evidence type="ECO:0000313" key="1">
    <source>
        <dbReference type="EMBL" id="MBG0564961.1"/>
    </source>
</evidence>
<dbReference type="Proteomes" id="UP000598146">
    <property type="component" value="Unassembled WGS sequence"/>
</dbReference>
<dbReference type="EMBL" id="JADQTO010000013">
    <property type="protein sequence ID" value="MBG0564961.1"/>
    <property type="molecule type" value="Genomic_DNA"/>
</dbReference>
<sequence length="231" mass="25666">MRWLRFGPAKRQVQQDPVRQRELLREVRQNFGAHVQTPFADQAEAVARLIAGDDGLAVAVTVLREFADSAYAQMYAQAANLRLAIDRTNYRPLWQTAGTHLQWPLFALPCGLHPYIQVTAAVEGLGSRAREAVRITDPEPLLDQVFEILDLTIDGWEFGRVRVDIDAATLATRLIVTARELRAAMGNPPPLPVPVRELMRRNNTVTVLDAAGTRAAGTLNPGKEMRENLLA</sequence>
<proteinExistence type="predicted"/>
<comment type="caution">
    <text evidence="1">The sequence shown here is derived from an EMBL/GenBank/DDBJ whole genome shotgun (WGS) entry which is preliminary data.</text>
</comment>
<name>A0A931G1B2_9ACTN</name>
<dbReference type="RefSeq" id="WP_196416749.1">
    <property type="nucleotide sequence ID" value="NZ_JADQTO010000013.1"/>
</dbReference>
<protein>
    <submittedName>
        <fullName evidence="1">Uncharacterized protein</fullName>
    </submittedName>
</protein>
<organism evidence="1 2">
    <name type="scientific">Actinoplanes aureus</name>
    <dbReference type="NCBI Taxonomy" id="2792083"/>
    <lineage>
        <taxon>Bacteria</taxon>
        <taxon>Bacillati</taxon>
        <taxon>Actinomycetota</taxon>
        <taxon>Actinomycetes</taxon>
        <taxon>Micromonosporales</taxon>
        <taxon>Micromonosporaceae</taxon>
        <taxon>Actinoplanes</taxon>
    </lineage>
</organism>
<keyword evidence="2" id="KW-1185">Reference proteome</keyword>
<gene>
    <name evidence="1" type="ORF">I4J89_26270</name>
</gene>
<reference evidence="1" key="1">
    <citation type="submission" date="2020-11" db="EMBL/GenBank/DDBJ databases">
        <title>Isolation and identification of active actinomycetes.</title>
        <authorList>
            <person name="Sun X."/>
        </authorList>
    </citation>
    <scope>NUCLEOTIDE SEQUENCE</scope>
    <source>
        <strain evidence="1">NEAU-A11</strain>
    </source>
</reference>
<evidence type="ECO:0000313" key="2">
    <source>
        <dbReference type="Proteomes" id="UP000598146"/>
    </source>
</evidence>
<dbReference type="AlphaFoldDB" id="A0A931G1B2"/>
<accession>A0A931G1B2</accession>